<dbReference type="InterPro" id="IPR013783">
    <property type="entry name" value="Ig-like_fold"/>
</dbReference>
<dbReference type="InterPro" id="IPR008966">
    <property type="entry name" value="Adhesion_dom_sf"/>
</dbReference>
<dbReference type="Gene3D" id="2.60.40.740">
    <property type="match status" value="1"/>
</dbReference>
<protein>
    <submittedName>
        <fullName evidence="5">Uncharacterized protein</fullName>
    </submittedName>
</protein>
<name>A0A7L4WCG5_9LACT</name>
<dbReference type="Proteomes" id="UP000516280">
    <property type="component" value="Chromosome"/>
</dbReference>
<organism evidence="5 6">
    <name type="scientific">Pseudolactococcus paracarnosus</name>
    <dbReference type="NCBI Taxonomy" id="2749962"/>
    <lineage>
        <taxon>Bacteria</taxon>
        <taxon>Bacillati</taxon>
        <taxon>Bacillota</taxon>
        <taxon>Bacilli</taxon>
        <taxon>Lactobacillales</taxon>
        <taxon>Streptococcaceae</taxon>
        <taxon>Pseudolactococcus</taxon>
    </lineage>
</organism>
<evidence type="ECO:0000313" key="5">
    <source>
        <dbReference type="EMBL" id="QDJ27889.1"/>
    </source>
</evidence>
<dbReference type="Pfam" id="PF17802">
    <property type="entry name" value="SpaA"/>
    <property type="match status" value="1"/>
</dbReference>
<evidence type="ECO:0000313" key="6">
    <source>
        <dbReference type="Proteomes" id="UP000516280"/>
    </source>
</evidence>
<dbReference type="Gene3D" id="2.60.40.10">
    <property type="entry name" value="Immunoglobulins"/>
    <property type="match status" value="1"/>
</dbReference>
<feature type="transmembrane region" description="Helical" evidence="2">
    <location>
        <begin position="24"/>
        <end position="45"/>
    </location>
</feature>
<keyword evidence="2" id="KW-1133">Transmembrane helix</keyword>
<gene>
    <name evidence="5" type="ORF">BHS01_04815</name>
</gene>
<evidence type="ECO:0000256" key="2">
    <source>
        <dbReference type="SAM" id="Phobius"/>
    </source>
</evidence>
<dbReference type="SUPFAM" id="SSF49401">
    <property type="entry name" value="Bacterial adhesins"/>
    <property type="match status" value="1"/>
</dbReference>
<feature type="region of interest" description="Disordered" evidence="1">
    <location>
        <begin position="563"/>
        <end position="597"/>
    </location>
</feature>
<keyword evidence="2" id="KW-0812">Transmembrane</keyword>
<evidence type="ECO:0000256" key="1">
    <source>
        <dbReference type="SAM" id="MobiDB-lite"/>
    </source>
</evidence>
<feature type="domain" description="SpaA-like prealbumin fold" evidence="4">
    <location>
        <begin position="1073"/>
        <end position="1152"/>
    </location>
</feature>
<proteinExistence type="predicted"/>
<dbReference type="SUPFAM" id="SSF49478">
    <property type="entry name" value="Cna protein B-type domain"/>
    <property type="match status" value="1"/>
</dbReference>
<dbReference type="InterPro" id="IPR008454">
    <property type="entry name" value="Collagen-bd_Cna-like_B-typ_dom"/>
</dbReference>
<feature type="domain" description="CNA-B" evidence="3">
    <location>
        <begin position="1195"/>
        <end position="1288"/>
    </location>
</feature>
<evidence type="ECO:0000259" key="3">
    <source>
        <dbReference type="Pfam" id="PF05738"/>
    </source>
</evidence>
<dbReference type="EMBL" id="CP017195">
    <property type="protein sequence ID" value="QDJ27889.1"/>
    <property type="molecule type" value="Genomic_DNA"/>
</dbReference>
<feature type="region of interest" description="Disordered" evidence="1">
    <location>
        <begin position="431"/>
        <end position="452"/>
    </location>
</feature>
<sequence>MKEILEQLTTLIHRRGKERMWKRIALVLSTLIIFCTMYVLIVPALTLSTNARGSVIQEKSSALQNNSEPAISSSTISKTSSVKNELVENVPTYGQDVKSTTASQTKQKTASLDGNKIKIASQPVEEDSHTIANLAYTFANITYADFSSFLTDFSYDQANFDNATQSLNVLDLKLTYHIFQSALVKEKNYHLSLPDDSTIGKDIELGKVYTGRDGNGIAAFTYAFHKDESGKYEVLISFLDSYVSTIAEGADSKGFLTYDAIFGTDYKKSNGSYVIAYSDDMKVTINPDKVVTLYDLNVTKKAKVSYEGNQPYISYTVTIFSENGSPAAIDLSDILTANGISINAIDQVSVRKGSYTGGANNLQNLENISSENYAYKFDKATNKLDMTLQPLNSGGMDNNGRKVGQAYEVNYRYKLSDLSAGKIVRVDNKATATSDNGKKDGKKTSSGGTSVELKLNDISKSSQGYDPDTGMIKWSVTVNPDKNDIAGALLTDTLFDRASELTFSTTDGYTIEKDKTGKLTGIRFKAVDGKKNTQAYTITYKTKVDLSQIGWSDTTIKNTVTLDNDGNPKTVGDQTQASASQDVAGTGSLHKSQTGLTDTSDEKIKELSWQSDIKVPTSASLPAGTIFTDVLTSPWVQDATKHWYTTSQLQLLYRDLVKIFSADGFTLAARQNNWEAYTSYANLDAQGHFSDFKIILTKPYTGSDFSFTYHSMVDVAAGNQFKNMISSGTHTSSDDYHYQKNDKITKMDGNENDAASSIVSEDGIVTWKVKVMLSDDAKRMTIIDNLPENVDLVDLQYGQHWGQITAPISGNTIASGADGWGTYNIGLSGTKTSDGKITLNFTSKNDATLKQNIGNNNEFWLTFKTKYTKVPTVGQVTVGLNNIVSGMVNGSDYGSSSQKQTVTVGQIKKDVPSEKVISKSGQWDNDNRLASYSVDINPQSKILAGGADALTVTDTLSIYGTDITEELLQSSVKLLDSEGKQVDASKWSWRTTSTDNGFGSHTHTLALTIKNGTKYTLSYQYKVTKTDPATTNTYWAGNTAKIEGTSDASSGNTVAVNWQRTGTNSGIETERGFTINKVETNNFGVTLPNATFTVYEYNIGGDTKTDKVVTTYKTNGKGSFNILFSSGNFSNNKVYYVVETAAPNGYKLSDNPSLYYFYFKGKDGIKPFLPADIADLSEKSKTIYIENEKLKTATIKVDKKWLAADGTTTELVAAKITVNLLQVSTSKTTGAINETKIDSKIVTKADNWTTTFVNLPVTGVDSKGDTLSYMYKVIEEQLSGYQVSYSNMGGNGVVIPISSGDITVTNQVRKSYLLPKTGGKGINYILIIGTIMTVLSCLLLAVRSYKAYLKGGGLF</sequence>
<dbReference type="RefSeq" id="WP_109834667.1">
    <property type="nucleotide sequence ID" value="NZ_CP017195.1"/>
</dbReference>
<reference evidence="5 6" key="1">
    <citation type="submission" date="2016-09" db="EMBL/GenBank/DDBJ databases">
        <title>Lactic acid bacteria from MAP meat Genome sequencing and assembly.</title>
        <authorList>
            <person name="Behr J."/>
            <person name="Hilgarth M."/>
            <person name="Vogel R.F."/>
        </authorList>
    </citation>
    <scope>NUCLEOTIDE SEQUENCE [LARGE SCALE GENOMIC DNA]</scope>
    <source>
        <strain evidence="5 6">TMW21615</strain>
    </source>
</reference>
<dbReference type="InterPro" id="IPR041033">
    <property type="entry name" value="SpaA_PFL_dom_1"/>
</dbReference>
<dbReference type="Pfam" id="PF05738">
    <property type="entry name" value="Cna_B"/>
    <property type="match status" value="1"/>
</dbReference>
<keyword evidence="2" id="KW-0472">Membrane</keyword>
<dbReference type="KEGG" id="lpaa:BHS01_04815"/>
<feature type="compositionally biased region" description="Polar residues" evidence="1">
    <location>
        <begin position="572"/>
        <end position="597"/>
    </location>
</feature>
<evidence type="ECO:0000259" key="4">
    <source>
        <dbReference type="Pfam" id="PF17802"/>
    </source>
</evidence>
<feature type="transmembrane region" description="Helical" evidence="2">
    <location>
        <begin position="1321"/>
        <end position="1342"/>
    </location>
</feature>
<accession>A0A7L4WCG5</accession>
<dbReference type="Gene3D" id="2.60.40.1140">
    <property type="entry name" value="Collagen-binding surface protein Cna, B-type domain"/>
    <property type="match status" value="1"/>
</dbReference>